<dbReference type="KEGG" id="more:E1B28_009228"/>
<keyword evidence="3" id="KW-1185">Reference proteome</keyword>
<comment type="caution">
    <text evidence="2">The sequence shown here is derived from an EMBL/GenBank/DDBJ whole genome shotgun (WGS) entry which is preliminary data.</text>
</comment>
<dbReference type="EMBL" id="CM032185">
    <property type="protein sequence ID" value="KAG7092923.1"/>
    <property type="molecule type" value="Genomic_DNA"/>
</dbReference>
<accession>A0A9P7S1N3</accession>
<evidence type="ECO:0000313" key="3">
    <source>
        <dbReference type="Proteomes" id="UP001049176"/>
    </source>
</evidence>
<dbReference type="GeneID" id="66078304"/>
<organism evidence="2 3">
    <name type="scientific">Marasmius oreades</name>
    <name type="common">fairy-ring Marasmius</name>
    <dbReference type="NCBI Taxonomy" id="181124"/>
    <lineage>
        <taxon>Eukaryota</taxon>
        <taxon>Fungi</taxon>
        <taxon>Dikarya</taxon>
        <taxon>Basidiomycota</taxon>
        <taxon>Agaricomycotina</taxon>
        <taxon>Agaricomycetes</taxon>
        <taxon>Agaricomycetidae</taxon>
        <taxon>Agaricales</taxon>
        <taxon>Marasmiineae</taxon>
        <taxon>Marasmiaceae</taxon>
        <taxon>Marasmius</taxon>
    </lineage>
</organism>
<dbReference type="Proteomes" id="UP001049176">
    <property type="component" value="Chromosome 5"/>
</dbReference>
<reference evidence="2" key="1">
    <citation type="journal article" date="2021" name="Genome Biol. Evol.">
        <title>The assembled and annotated genome of the fairy-ring fungus Marasmius oreades.</title>
        <authorList>
            <person name="Hiltunen M."/>
            <person name="Ament-Velasquez S.L."/>
            <person name="Johannesson H."/>
        </authorList>
    </citation>
    <scope>NUCLEOTIDE SEQUENCE</scope>
    <source>
        <strain evidence="2">03SP1</strain>
    </source>
</reference>
<gene>
    <name evidence="2" type="ORF">E1B28_009228</name>
</gene>
<dbReference type="AlphaFoldDB" id="A0A9P7S1N3"/>
<proteinExistence type="predicted"/>
<protein>
    <submittedName>
        <fullName evidence="2">Uncharacterized protein</fullName>
    </submittedName>
</protein>
<evidence type="ECO:0000313" key="2">
    <source>
        <dbReference type="EMBL" id="KAG7092923.1"/>
    </source>
</evidence>
<sequence length="295" mass="34856">MLLPRIRRDHLVHHERRELYEEDHHITVIVPSKPQHENPHPVPHALLLPLKPERDRFEELLLRLENEVNEMKQKEQEMDNEMNEVQREVKKVAKEIEELHENHRNRDEKYQEDADEHSKYMEKLEERMSELKAENKELGDKLDWLKNTTTETFDVLAAGDKVGYSYIKIRNLVYKAREEIVEILQLDKHNSNPLDAFRAEFYSGPLVQRIQVLQSKLEPFRNLHPSIQPLLDQKTLGILVDTNNDLQVKANRIAHDVYRLGWYRAAIDTPVFADKRSTLTTILNFVAAMNPMPNQ</sequence>
<feature type="coiled-coil region" evidence="1">
    <location>
        <begin position="54"/>
        <end position="148"/>
    </location>
</feature>
<evidence type="ECO:0000256" key="1">
    <source>
        <dbReference type="SAM" id="Coils"/>
    </source>
</evidence>
<keyword evidence="1" id="KW-0175">Coiled coil</keyword>
<name>A0A9P7S1N3_9AGAR</name>
<dbReference type="RefSeq" id="XP_043009393.1">
    <property type="nucleotide sequence ID" value="XM_043154105.1"/>
</dbReference>